<gene>
    <name evidence="1" type="ORF">KC01_LOCUS16663</name>
</gene>
<protein>
    <submittedName>
        <fullName evidence="1">Uncharacterized protein</fullName>
    </submittedName>
</protein>
<sequence length="71" mass="7729">MYPVDVRVTADGLAQDTTPLCGPVSADLTPVLKLELRSPHSKLTREILVFGEKGESCLEGSPKPFKSCSRR</sequence>
<keyword evidence="2" id="KW-1185">Reference proteome</keyword>
<evidence type="ECO:0000313" key="1">
    <source>
        <dbReference type="EMBL" id="CAL1586636.1"/>
    </source>
</evidence>
<reference evidence="1 2" key="1">
    <citation type="submission" date="2024-04" db="EMBL/GenBank/DDBJ databases">
        <authorList>
            <person name="Waldvogel A.-M."/>
            <person name="Schoenle A."/>
        </authorList>
    </citation>
    <scope>NUCLEOTIDE SEQUENCE [LARGE SCALE GENOMIC DNA]</scope>
</reference>
<dbReference type="AlphaFoldDB" id="A0AAV2K9M8"/>
<dbReference type="Proteomes" id="UP001497482">
    <property type="component" value="Chromosome 17"/>
</dbReference>
<evidence type="ECO:0000313" key="2">
    <source>
        <dbReference type="Proteomes" id="UP001497482"/>
    </source>
</evidence>
<proteinExistence type="predicted"/>
<organism evidence="1 2">
    <name type="scientific">Knipowitschia caucasica</name>
    <name type="common">Caucasian dwarf goby</name>
    <name type="synonym">Pomatoschistus caucasicus</name>
    <dbReference type="NCBI Taxonomy" id="637954"/>
    <lineage>
        <taxon>Eukaryota</taxon>
        <taxon>Metazoa</taxon>
        <taxon>Chordata</taxon>
        <taxon>Craniata</taxon>
        <taxon>Vertebrata</taxon>
        <taxon>Euteleostomi</taxon>
        <taxon>Actinopterygii</taxon>
        <taxon>Neopterygii</taxon>
        <taxon>Teleostei</taxon>
        <taxon>Neoteleostei</taxon>
        <taxon>Acanthomorphata</taxon>
        <taxon>Gobiaria</taxon>
        <taxon>Gobiiformes</taxon>
        <taxon>Gobioidei</taxon>
        <taxon>Gobiidae</taxon>
        <taxon>Gobiinae</taxon>
        <taxon>Knipowitschia</taxon>
    </lineage>
</organism>
<accession>A0AAV2K9M8</accession>
<dbReference type="EMBL" id="OZ035839">
    <property type="protein sequence ID" value="CAL1586636.1"/>
    <property type="molecule type" value="Genomic_DNA"/>
</dbReference>
<name>A0AAV2K9M8_KNICA</name>